<reference evidence="1" key="1">
    <citation type="journal article" date="2020" name="mSystems">
        <title>Genome- and Community-Level Interaction Insights into Carbon Utilization and Element Cycling Functions of Hydrothermarchaeota in Hydrothermal Sediment.</title>
        <authorList>
            <person name="Zhou Z."/>
            <person name="Liu Y."/>
            <person name="Xu W."/>
            <person name="Pan J."/>
            <person name="Luo Z.H."/>
            <person name="Li M."/>
        </authorList>
    </citation>
    <scope>NUCLEOTIDE SEQUENCE [LARGE SCALE GENOMIC DNA]</scope>
    <source>
        <strain evidence="1">SpSt-1182</strain>
    </source>
</reference>
<gene>
    <name evidence="1" type="ORF">ENN51_04725</name>
</gene>
<comment type="caution">
    <text evidence="1">The sequence shown here is derived from an EMBL/GenBank/DDBJ whole genome shotgun (WGS) entry which is preliminary data.</text>
</comment>
<feature type="non-terminal residue" evidence="1">
    <location>
        <position position="161"/>
    </location>
</feature>
<dbReference type="EMBL" id="DSBX01000184">
    <property type="protein sequence ID" value="HDQ99573.1"/>
    <property type="molecule type" value="Genomic_DNA"/>
</dbReference>
<protein>
    <submittedName>
        <fullName evidence="1">Uncharacterized protein</fullName>
    </submittedName>
</protein>
<dbReference type="AlphaFoldDB" id="A0A7V0T601"/>
<dbReference type="Proteomes" id="UP000885672">
    <property type="component" value="Unassembled WGS sequence"/>
</dbReference>
<evidence type="ECO:0000313" key="1">
    <source>
        <dbReference type="EMBL" id="HDQ99573.1"/>
    </source>
</evidence>
<name>A0A7V0T601_UNCW3</name>
<sequence>MTTGRPGPGRFGPQMETAARLVALGRLDFNDFARLDDATLRSALTNVPPDNLADLLVRHPAVLRRALEIDPPCLRRFAPSASLPGPLDRWATGPLILSHAFDLLAAKSPALYETLPWFDWDTSLITARRPLWRTRFLLAGDSATITAARLRRAAAVTIAEP</sequence>
<proteinExistence type="predicted"/>
<organism evidence="1">
    <name type="scientific">candidate division WOR-3 bacterium</name>
    <dbReference type="NCBI Taxonomy" id="2052148"/>
    <lineage>
        <taxon>Bacteria</taxon>
        <taxon>Bacteria division WOR-3</taxon>
    </lineage>
</organism>
<accession>A0A7V0T601</accession>